<dbReference type="OrthoDB" id="2687452at2759"/>
<dbReference type="AlphaFoldDB" id="A0A0L0MZF9"/>
<organism evidence="1 2">
    <name type="scientific">Tolypocladium ophioglossoides (strain CBS 100239)</name>
    <name type="common">Snaketongue truffleclub</name>
    <name type="synonym">Elaphocordyceps ophioglossoides</name>
    <dbReference type="NCBI Taxonomy" id="1163406"/>
    <lineage>
        <taxon>Eukaryota</taxon>
        <taxon>Fungi</taxon>
        <taxon>Dikarya</taxon>
        <taxon>Ascomycota</taxon>
        <taxon>Pezizomycotina</taxon>
        <taxon>Sordariomycetes</taxon>
        <taxon>Hypocreomycetidae</taxon>
        <taxon>Hypocreales</taxon>
        <taxon>Ophiocordycipitaceae</taxon>
        <taxon>Tolypocladium</taxon>
    </lineage>
</organism>
<reference evidence="1 2" key="1">
    <citation type="journal article" date="2015" name="BMC Genomics">
        <title>The genome of the truffle-parasite Tolypocladium ophioglossoides and the evolution of antifungal peptaibiotics.</title>
        <authorList>
            <person name="Quandt C.A."/>
            <person name="Bushley K.E."/>
            <person name="Spatafora J.W."/>
        </authorList>
    </citation>
    <scope>NUCLEOTIDE SEQUENCE [LARGE SCALE GENOMIC DNA]</scope>
    <source>
        <strain evidence="1 2">CBS 100239</strain>
    </source>
</reference>
<dbReference type="Gene3D" id="3.30.160.60">
    <property type="entry name" value="Classic Zinc Finger"/>
    <property type="match status" value="1"/>
</dbReference>
<accession>A0A0L0MZF9</accession>
<sequence>MDKADEARQTTRFRDPQRLNISSAEHVSPRIRLTRSSGPCGVVPTSAFRPSRRPWFVVPFSPLTGNCCHATANGKKAPMSSASTAADCEISYPDAEQNTTPPKVSPESCGSKLSPCGPDFPVCCLYPGCTAEPFNGCTDLDRHYKQHHTRNPQNRLFYCDYPQCTRSFEPFHRLNRLRDHLRKVHKESIGDLPATIHEGMPGDGQAATKWWRCAPCLKRVDLDRHGHECPGCKLRQETKRKEPRHGD</sequence>
<dbReference type="EMBL" id="LFRF01000038">
    <property type="protein sequence ID" value="KND87283.1"/>
    <property type="molecule type" value="Genomic_DNA"/>
</dbReference>
<evidence type="ECO:0008006" key="3">
    <source>
        <dbReference type="Google" id="ProtNLM"/>
    </source>
</evidence>
<evidence type="ECO:0000313" key="1">
    <source>
        <dbReference type="EMBL" id="KND87283.1"/>
    </source>
</evidence>
<dbReference type="STRING" id="1163406.A0A0L0MZF9"/>
<proteinExistence type="predicted"/>
<evidence type="ECO:0000313" key="2">
    <source>
        <dbReference type="Proteomes" id="UP000036947"/>
    </source>
</evidence>
<dbReference type="Proteomes" id="UP000036947">
    <property type="component" value="Unassembled WGS sequence"/>
</dbReference>
<keyword evidence="2" id="KW-1185">Reference proteome</keyword>
<gene>
    <name evidence="1" type="ORF">TOPH_08063</name>
</gene>
<protein>
    <recommendedName>
        <fullName evidence="3">C2H2-type domain-containing protein</fullName>
    </recommendedName>
</protein>
<name>A0A0L0MZF9_TOLOC</name>
<comment type="caution">
    <text evidence="1">The sequence shown here is derived from an EMBL/GenBank/DDBJ whole genome shotgun (WGS) entry which is preliminary data.</text>
</comment>